<name>A0ABS4I2U8_9BACL</name>
<feature type="domain" description="Glycosyltransferase 2-like" evidence="3">
    <location>
        <begin position="10"/>
        <end position="169"/>
    </location>
</feature>
<dbReference type="Pfam" id="PF00535">
    <property type="entry name" value="Glycos_transf_2"/>
    <property type="match status" value="1"/>
</dbReference>
<evidence type="ECO:0000259" key="3">
    <source>
        <dbReference type="Pfam" id="PF00535"/>
    </source>
</evidence>
<dbReference type="EMBL" id="JAGGKV010000012">
    <property type="protein sequence ID" value="MBP1965207.1"/>
    <property type="molecule type" value="Genomic_DNA"/>
</dbReference>
<feature type="domain" description="Glycosyl transferase family 1" evidence="2">
    <location>
        <begin position="496"/>
        <end position="671"/>
    </location>
</feature>
<protein>
    <submittedName>
        <fullName evidence="4">Glycosyltransferase involved in cell wall biosynthesis</fullName>
    </submittedName>
</protein>
<keyword evidence="5" id="KW-1185">Reference proteome</keyword>
<reference evidence="4 5" key="1">
    <citation type="submission" date="2021-03" db="EMBL/GenBank/DDBJ databases">
        <title>Genomic Encyclopedia of Type Strains, Phase IV (KMG-IV): sequencing the most valuable type-strain genomes for metagenomic binning, comparative biology and taxonomic classification.</title>
        <authorList>
            <person name="Goeker M."/>
        </authorList>
    </citation>
    <scope>NUCLEOTIDE SEQUENCE [LARGE SCALE GENOMIC DNA]</scope>
    <source>
        <strain evidence="4 5">DSM 24950</strain>
    </source>
</reference>
<dbReference type="Pfam" id="PF00534">
    <property type="entry name" value="Glycos_transf_1"/>
    <property type="match status" value="1"/>
</dbReference>
<accession>A0ABS4I2U8</accession>
<evidence type="ECO:0000259" key="2">
    <source>
        <dbReference type="Pfam" id="PF00534"/>
    </source>
</evidence>
<gene>
    <name evidence="4" type="ORF">J2Z65_004440</name>
</gene>
<evidence type="ECO:0000313" key="5">
    <source>
        <dbReference type="Proteomes" id="UP001519344"/>
    </source>
</evidence>
<dbReference type="InterPro" id="IPR001296">
    <property type="entry name" value="Glyco_trans_1"/>
</dbReference>
<dbReference type="PANTHER" id="PTHR22916">
    <property type="entry name" value="GLYCOSYLTRANSFERASE"/>
    <property type="match status" value="1"/>
</dbReference>
<sequence length="821" mass="94302">MTKNFEPLVSIVIPVYNGSNYLREAINSALSQTYKNIEVIVINDGSIDGGKTEKIALSYGSKIKYFRKENGGVATALNFGIEKMQGEYFSWLSHDDLYTNNKILKQIEILSELEDKTTIVTGGYVVVNSRGGYLYDVDPLLNHSMDKLEKPLYSLLRGAIHGCAMLIHKSHFERVGVFDTNLPTTQDYDLFFRMLRGQKIKFHKDLNVKSRSHEEQDSKKLINAHIEECNELWIGMMQSLTPEEKCLVDGSEYLFYKNTYNFLKGSTSYDKAIIYSLTNFIDQARNEVLTNPKKPDVLLDLLDCIGITNKEFINSEYSSAVVKMKEKKRIGFLGGSLNDLGGLNRVLLNVASMLCEQFEVYFINLFGDQLSGGYDFSNEIKMINYAYGNHENSEHELAKRLKFLNIDLVVISHNCNESFLRLYPVLHQYSIKTIAWNHEFYFLPHIKEELYHVLPLRIKYLEEANVAIWLNSFSANVYALLNSNTAIMPNPVTINKTKEHDSVEIVNRPKDVVAVGRFDDDRKGFEQLIHAFALILKKIPSTKLYIVGPYDLTQVTSKNKSITYKKLIEKLNIPSSNIIFTGWTKDIAPYLMSSCVHLAPSHHEGFGLVITETASYGVPSIIFEGSGMDDLVSDGKSGFIVPMNDATEMAEKTIELLTNDELLKDMSECAKGICERYEPFKIIARWEILINAVLEMNKMELAQYLKDNFMYSFKDQQSFTKEVIREYEKFTAKLFFHNSQSKYSNQYENQNNDEIVYLTTNNIAELYRLEIEGMKSSLSWRITRPLRLFKLIMKSFKQNGLKNTVLKILVNIKKKSYRYKL</sequence>
<evidence type="ECO:0000256" key="1">
    <source>
        <dbReference type="ARBA" id="ARBA00006739"/>
    </source>
</evidence>
<dbReference type="Proteomes" id="UP001519344">
    <property type="component" value="Unassembled WGS sequence"/>
</dbReference>
<dbReference type="RefSeq" id="WP_167051925.1">
    <property type="nucleotide sequence ID" value="NZ_JAAOZR010000001.1"/>
</dbReference>
<comment type="caution">
    <text evidence="4">The sequence shown here is derived from an EMBL/GenBank/DDBJ whole genome shotgun (WGS) entry which is preliminary data.</text>
</comment>
<dbReference type="Gene3D" id="3.40.50.2000">
    <property type="entry name" value="Glycogen Phosphorylase B"/>
    <property type="match status" value="2"/>
</dbReference>
<proteinExistence type="inferred from homology"/>
<dbReference type="SUPFAM" id="SSF53756">
    <property type="entry name" value="UDP-Glycosyltransferase/glycogen phosphorylase"/>
    <property type="match status" value="1"/>
</dbReference>
<dbReference type="InterPro" id="IPR001173">
    <property type="entry name" value="Glyco_trans_2-like"/>
</dbReference>
<dbReference type="PANTHER" id="PTHR22916:SF3">
    <property type="entry name" value="UDP-GLCNAC:BETAGAL BETA-1,3-N-ACETYLGLUCOSAMINYLTRANSFERASE-LIKE PROTEIN 1"/>
    <property type="match status" value="1"/>
</dbReference>
<dbReference type="SUPFAM" id="SSF53448">
    <property type="entry name" value="Nucleotide-diphospho-sugar transferases"/>
    <property type="match status" value="1"/>
</dbReference>
<organism evidence="4 5">
    <name type="scientific">Paenibacillus aceris</name>
    <dbReference type="NCBI Taxonomy" id="869555"/>
    <lineage>
        <taxon>Bacteria</taxon>
        <taxon>Bacillati</taxon>
        <taxon>Bacillota</taxon>
        <taxon>Bacilli</taxon>
        <taxon>Bacillales</taxon>
        <taxon>Paenibacillaceae</taxon>
        <taxon>Paenibacillus</taxon>
    </lineage>
</organism>
<dbReference type="InterPro" id="IPR029044">
    <property type="entry name" value="Nucleotide-diphossugar_trans"/>
</dbReference>
<evidence type="ECO:0000313" key="4">
    <source>
        <dbReference type="EMBL" id="MBP1965207.1"/>
    </source>
</evidence>
<dbReference type="Gene3D" id="3.90.550.10">
    <property type="entry name" value="Spore Coat Polysaccharide Biosynthesis Protein SpsA, Chain A"/>
    <property type="match status" value="1"/>
</dbReference>
<comment type="similarity">
    <text evidence="1">Belongs to the glycosyltransferase 2 family.</text>
</comment>